<evidence type="ECO:0000256" key="1">
    <source>
        <dbReference type="SAM" id="Phobius"/>
    </source>
</evidence>
<keyword evidence="3" id="KW-1185">Reference proteome</keyword>
<keyword evidence="1" id="KW-1133">Transmembrane helix</keyword>
<feature type="transmembrane region" description="Helical" evidence="1">
    <location>
        <begin position="20"/>
        <end position="37"/>
    </location>
</feature>
<proteinExistence type="predicted"/>
<keyword evidence="1" id="KW-0812">Transmembrane</keyword>
<comment type="caution">
    <text evidence="2">The sequence shown here is derived from an EMBL/GenBank/DDBJ whole genome shotgun (WGS) entry which is preliminary data.</text>
</comment>
<feature type="transmembrane region" description="Helical" evidence="1">
    <location>
        <begin position="88"/>
        <end position="108"/>
    </location>
</feature>
<feature type="transmembrane region" description="Helical" evidence="1">
    <location>
        <begin position="63"/>
        <end position="83"/>
    </location>
</feature>
<evidence type="ECO:0000313" key="3">
    <source>
        <dbReference type="Proteomes" id="UP001139199"/>
    </source>
</evidence>
<name>A0A9X1L0C4_9FLAO</name>
<dbReference type="EMBL" id="JAJAPW010000001">
    <property type="protein sequence ID" value="MCB4797653.1"/>
    <property type="molecule type" value="Genomic_DNA"/>
</dbReference>
<dbReference type="AlphaFoldDB" id="A0A9X1L0C4"/>
<protein>
    <submittedName>
        <fullName evidence="2">Uncharacterized protein</fullName>
    </submittedName>
</protein>
<reference evidence="2" key="1">
    <citation type="submission" date="2021-10" db="EMBL/GenBank/DDBJ databases">
        <title>Tamlana sargassums sp. nov., and Tamlana laminarinivorans sp. nov., two new bacteria isolated from the brown alga.</title>
        <authorList>
            <person name="Li J."/>
        </authorList>
    </citation>
    <scope>NUCLEOTIDE SEQUENCE</scope>
    <source>
        <strain evidence="2">PT2-4</strain>
    </source>
</reference>
<gene>
    <name evidence="2" type="ORF">LG649_02280</name>
</gene>
<organism evidence="2 3">
    <name type="scientific">Neotamlana laminarinivorans</name>
    <dbReference type="NCBI Taxonomy" id="2883124"/>
    <lineage>
        <taxon>Bacteria</taxon>
        <taxon>Pseudomonadati</taxon>
        <taxon>Bacteroidota</taxon>
        <taxon>Flavobacteriia</taxon>
        <taxon>Flavobacteriales</taxon>
        <taxon>Flavobacteriaceae</taxon>
        <taxon>Neotamlana</taxon>
    </lineage>
</organism>
<evidence type="ECO:0000313" key="2">
    <source>
        <dbReference type="EMBL" id="MCB4797653.1"/>
    </source>
</evidence>
<accession>A0A9X1L0C4</accession>
<dbReference type="RefSeq" id="WP_226540472.1">
    <property type="nucleotide sequence ID" value="NZ_JAJAPW010000001.1"/>
</dbReference>
<keyword evidence="1" id="KW-0472">Membrane</keyword>
<feature type="transmembrane region" description="Helical" evidence="1">
    <location>
        <begin position="120"/>
        <end position="137"/>
    </location>
</feature>
<dbReference type="Proteomes" id="UP001139199">
    <property type="component" value="Unassembled WGS sequence"/>
</dbReference>
<sequence length="174" mass="20991">MKRNLSLYHLQVKRKSLIKGSVIATLIAITPFLFNLYESVPNTQVWNTFLFTYDSKHWSNANIVMWIFATKAIPLFLLLIWFFTNKHWWYHALLVPIIMYLYQIMVLFNDDQKYFDEFQLIYMMPVMAVIIPSIYLIRAKMFDEIIDMDKSIEDLEFELTSKPKTFWGKIKNYF</sequence>